<dbReference type="AlphaFoldDB" id="A0A926S6D9"/>
<organism evidence="1 2">
    <name type="scientific">Roseibium aggregatum</name>
    <dbReference type="NCBI Taxonomy" id="187304"/>
    <lineage>
        <taxon>Bacteria</taxon>
        <taxon>Pseudomonadati</taxon>
        <taxon>Pseudomonadota</taxon>
        <taxon>Alphaproteobacteria</taxon>
        <taxon>Hyphomicrobiales</taxon>
        <taxon>Stappiaceae</taxon>
        <taxon>Roseibium</taxon>
    </lineage>
</organism>
<gene>
    <name evidence="1" type="ORF">HK439_08925</name>
</gene>
<evidence type="ECO:0000313" key="2">
    <source>
        <dbReference type="Proteomes" id="UP000598467"/>
    </source>
</evidence>
<dbReference type="RefSeq" id="WP_190291050.1">
    <property type="nucleotide sequence ID" value="NZ_JABFCZ010000008.1"/>
</dbReference>
<comment type="caution">
    <text evidence="1">The sequence shown here is derived from an EMBL/GenBank/DDBJ whole genome shotgun (WGS) entry which is preliminary data.</text>
</comment>
<proteinExistence type="predicted"/>
<dbReference type="InterPro" id="IPR032347">
    <property type="entry name" value="DUF4864"/>
</dbReference>
<dbReference type="EMBL" id="JABFCZ010000008">
    <property type="protein sequence ID" value="MBD1546382.1"/>
    <property type="molecule type" value="Genomic_DNA"/>
</dbReference>
<dbReference type="Proteomes" id="UP000598467">
    <property type="component" value="Unassembled WGS sequence"/>
</dbReference>
<protein>
    <submittedName>
        <fullName evidence="1">DUF4864 domain-containing protein</fullName>
    </submittedName>
</protein>
<sequence length="145" mass="15885">MRVSVFVSVWVVFAAVLFSGRIPAEAQAVTPDGAVFHKIIKDQMKAFAAGDANAAFSYATTALQHQFQTPAIFMDAVKRGYRPVYSPRDITFGTSKVTSKGPVQEVYLTGPDGDDWLALYSFEKQDDGNWRISGCYLTKSSGYPA</sequence>
<dbReference type="Pfam" id="PF16156">
    <property type="entry name" value="DUF4864"/>
    <property type="match status" value="1"/>
</dbReference>
<evidence type="ECO:0000313" key="1">
    <source>
        <dbReference type="EMBL" id="MBD1546382.1"/>
    </source>
</evidence>
<accession>A0A926S6D9</accession>
<name>A0A926S6D9_9HYPH</name>
<reference evidence="1" key="1">
    <citation type="submission" date="2020-05" db="EMBL/GenBank/DDBJ databases">
        <title>Identification of trans-AT polyketide cluster in two marine bacteria, producers of a novel glutaramide-containing polyketide sesbanimide D and analogs.</title>
        <authorList>
            <person name="Kacar D."/>
            <person name="Rodriguez P."/>
            <person name="Canedo L."/>
            <person name="Gonzalez E."/>
            <person name="Galan B."/>
            <person name="De La Calle F."/>
            <person name="Garcia J.L."/>
        </authorList>
    </citation>
    <scope>NUCLEOTIDE SEQUENCE</scope>
    <source>
        <strain evidence="1">PHM038</strain>
    </source>
</reference>